<dbReference type="HOGENOM" id="CLU_013253_3_4_1"/>
<keyword evidence="3" id="KW-0064">Aspartyl protease</keyword>
<dbReference type="GO" id="GO:0004190">
    <property type="term" value="F:aspartic-type endopeptidase activity"/>
    <property type="evidence" value="ECO:0007669"/>
    <property type="project" value="UniProtKB-KW"/>
</dbReference>
<dbReference type="GO" id="GO:0006508">
    <property type="term" value="P:proteolysis"/>
    <property type="evidence" value="ECO:0007669"/>
    <property type="project" value="UniProtKB-KW"/>
</dbReference>
<evidence type="ECO:0000256" key="2">
    <source>
        <dbReference type="ARBA" id="ARBA00022670"/>
    </source>
</evidence>
<evidence type="ECO:0000313" key="12">
    <source>
        <dbReference type="Proteomes" id="UP000054477"/>
    </source>
</evidence>
<feature type="active site" evidence="7">
    <location>
        <position position="267"/>
    </location>
</feature>
<evidence type="ECO:0000256" key="4">
    <source>
        <dbReference type="ARBA" id="ARBA00022801"/>
    </source>
</evidence>
<evidence type="ECO:0000256" key="3">
    <source>
        <dbReference type="ARBA" id="ARBA00022750"/>
    </source>
</evidence>
<reference evidence="12" key="2">
    <citation type="submission" date="2015-01" db="EMBL/GenBank/DDBJ databases">
        <title>Evolutionary Origins and Diversification of the Mycorrhizal Mutualists.</title>
        <authorList>
            <consortium name="DOE Joint Genome Institute"/>
            <consortium name="Mycorrhizal Genomics Consortium"/>
            <person name="Kohler A."/>
            <person name="Kuo A."/>
            <person name="Nagy L.G."/>
            <person name="Floudas D."/>
            <person name="Copeland A."/>
            <person name="Barry K.W."/>
            <person name="Cichocki N."/>
            <person name="Veneault-Fourrey C."/>
            <person name="LaButti K."/>
            <person name="Lindquist E.A."/>
            <person name="Lipzen A."/>
            <person name="Lundell T."/>
            <person name="Morin E."/>
            <person name="Murat C."/>
            <person name="Riley R."/>
            <person name="Ohm R."/>
            <person name="Sun H."/>
            <person name="Tunlid A."/>
            <person name="Henrissat B."/>
            <person name="Grigoriev I.V."/>
            <person name="Hibbett D.S."/>
            <person name="Martin F."/>
        </authorList>
    </citation>
    <scope>NUCLEOTIDE SEQUENCE [LARGE SCALE GENOMIC DNA]</scope>
    <source>
        <strain evidence="12">LaAM-08-1</strain>
    </source>
</reference>
<proteinExistence type="inferred from homology"/>
<dbReference type="InterPro" id="IPR033121">
    <property type="entry name" value="PEPTIDASE_A1"/>
</dbReference>
<dbReference type="InterPro" id="IPR021109">
    <property type="entry name" value="Peptidase_aspartic_dom_sf"/>
</dbReference>
<evidence type="ECO:0000256" key="7">
    <source>
        <dbReference type="PIRSR" id="PIRSR601461-1"/>
    </source>
</evidence>
<keyword evidence="2" id="KW-0645">Protease</keyword>
<dbReference type="SUPFAM" id="SSF50630">
    <property type="entry name" value="Acid proteases"/>
    <property type="match status" value="1"/>
</dbReference>
<evidence type="ECO:0000256" key="1">
    <source>
        <dbReference type="ARBA" id="ARBA00007447"/>
    </source>
</evidence>
<accession>A0A0C9WZS0</accession>
<dbReference type="OrthoDB" id="771136at2759"/>
<sequence>MFGTFLIPLVVGLLPDVNADVYKLKLQELPLNPTLESTYLAAKYGAFNQLAMVDAGHNVPLASSSNFVLLDYKNVQYFTEISIGTPPQTVLILDTAVRCASLSCYEHKKYNSQASSTFKSNGSREVSIPYDLSTLRGVVSNDVFNIGDLRIRGQNFVEVLRDLPLALIFAKFDGVLGLALNDTISVPSPFYNMITEKLITSPVFSFHISPGTSDNYATFGGIDPSAYIGDLSYVPVTRKGRWEVDLMKISFGDDDLDLESGTSATIDTTSLIVMPTNVADFLNAQIGAKRAPTGSFEVPCAKVDSLPEFSFYFGGKAYRLKGTDYILNVQGTCISSFVGLDMIFSGSQWVVGAVFLRKYYTVFDSGRAAIGFAHG</sequence>
<dbReference type="Gene3D" id="2.40.70.10">
    <property type="entry name" value="Acid Proteases"/>
    <property type="match status" value="2"/>
</dbReference>
<feature type="domain" description="Peptidase A1" evidence="10">
    <location>
        <begin position="77"/>
        <end position="373"/>
    </location>
</feature>
<feature type="disulfide bond" evidence="8">
    <location>
        <begin position="300"/>
        <end position="333"/>
    </location>
</feature>
<dbReference type="PRINTS" id="PR00792">
    <property type="entry name" value="PEPSIN"/>
</dbReference>
<dbReference type="InterPro" id="IPR001461">
    <property type="entry name" value="Aspartic_peptidase_A1"/>
</dbReference>
<name>A0A0C9WZS0_9AGAR</name>
<keyword evidence="12" id="KW-1185">Reference proteome</keyword>
<evidence type="ECO:0000256" key="6">
    <source>
        <dbReference type="ARBA" id="ARBA00023180"/>
    </source>
</evidence>
<dbReference type="PANTHER" id="PTHR47966">
    <property type="entry name" value="BETA-SITE APP-CLEAVING ENZYME, ISOFORM A-RELATED"/>
    <property type="match status" value="1"/>
</dbReference>
<feature type="signal peptide" evidence="9">
    <location>
        <begin position="1"/>
        <end position="19"/>
    </location>
</feature>
<dbReference type="Proteomes" id="UP000054477">
    <property type="component" value="Unassembled WGS sequence"/>
</dbReference>
<evidence type="ECO:0000256" key="5">
    <source>
        <dbReference type="ARBA" id="ARBA00023157"/>
    </source>
</evidence>
<feature type="active site" evidence="7">
    <location>
        <position position="94"/>
    </location>
</feature>
<dbReference type="PANTHER" id="PTHR47966:SF51">
    <property type="entry name" value="BETA-SITE APP-CLEAVING ENZYME, ISOFORM A-RELATED"/>
    <property type="match status" value="1"/>
</dbReference>
<protein>
    <recommendedName>
        <fullName evidence="10">Peptidase A1 domain-containing protein</fullName>
    </recommendedName>
</protein>
<evidence type="ECO:0000259" key="10">
    <source>
        <dbReference type="PROSITE" id="PS51767"/>
    </source>
</evidence>
<evidence type="ECO:0000313" key="11">
    <source>
        <dbReference type="EMBL" id="KIJ90821.1"/>
    </source>
</evidence>
<feature type="chain" id="PRO_5002206145" description="Peptidase A1 domain-containing protein" evidence="9">
    <location>
        <begin position="20"/>
        <end position="375"/>
    </location>
</feature>
<comment type="similarity">
    <text evidence="1">Belongs to the peptidase A1 family.</text>
</comment>
<dbReference type="PROSITE" id="PS51767">
    <property type="entry name" value="PEPTIDASE_A1"/>
    <property type="match status" value="1"/>
</dbReference>
<keyword evidence="6" id="KW-0325">Glycoprotein</keyword>
<keyword evidence="4" id="KW-0378">Hydrolase</keyword>
<reference evidence="11 12" key="1">
    <citation type="submission" date="2014-04" db="EMBL/GenBank/DDBJ databases">
        <authorList>
            <consortium name="DOE Joint Genome Institute"/>
            <person name="Kuo A."/>
            <person name="Kohler A."/>
            <person name="Nagy L.G."/>
            <person name="Floudas D."/>
            <person name="Copeland A."/>
            <person name="Barry K.W."/>
            <person name="Cichocki N."/>
            <person name="Veneault-Fourrey C."/>
            <person name="LaButti K."/>
            <person name="Lindquist E.A."/>
            <person name="Lipzen A."/>
            <person name="Lundell T."/>
            <person name="Morin E."/>
            <person name="Murat C."/>
            <person name="Sun H."/>
            <person name="Tunlid A."/>
            <person name="Henrissat B."/>
            <person name="Grigoriev I.V."/>
            <person name="Hibbett D.S."/>
            <person name="Martin F."/>
            <person name="Nordberg H.P."/>
            <person name="Cantor M.N."/>
            <person name="Hua S.X."/>
        </authorList>
    </citation>
    <scope>NUCLEOTIDE SEQUENCE [LARGE SCALE GENOMIC DNA]</scope>
    <source>
        <strain evidence="11 12">LaAM-08-1</strain>
    </source>
</reference>
<keyword evidence="5 8" id="KW-1015">Disulfide bond</keyword>
<gene>
    <name evidence="11" type="ORF">K443DRAFT_135617</name>
</gene>
<evidence type="ECO:0000256" key="9">
    <source>
        <dbReference type="SAM" id="SignalP"/>
    </source>
</evidence>
<keyword evidence="9" id="KW-0732">Signal</keyword>
<dbReference type="STRING" id="1095629.A0A0C9WZS0"/>
<dbReference type="EMBL" id="KN839105">
    <property type="protein sequence ID" value="KIJ90821.1"/>
    <property type="molecule type" value="Genomic_DNA"/>
</dbReference>
<dbReference type="Pfam" id="PF00026">
    <property type="entry name" value="Asp"/>
    <property type="match status" value="1"/>
</dbReference>
<evidence type="ECO:0000256" key="8">
    <source>
        <dbReference type="PIRSR" id="PIRSR601461-2"/>
    </source>
</evidence>
<organism evidence="11 12">
    <name type="scientific">Laccaria amethystina LaAM-08-1</name>
    <dbReference type="NCBI Taxonomy" id="1095629"/>
    <lineage>
        <taxon>Eukaryota</taxon>
        <taxon>Fungi</taxon>
        <taxon>Dikarya</taxon>
        <taxon>Basidiomycota</taxon>
        <taxon>Agaricomycotina</taxon>
        <taxon>Agaricomycetes</taxon>
        <taxon>Agaricomycetidae</taxon>
        <taxon>Agaricales</taxon>
        <taxon>Agaricineae</taxon>
        <taxon>Hydnangiaceae</taxon>
        <taxon>Laccaria</taxon>
    </lineage>
</organism>
<dbReference type="FunFam" id="2.40.70.10:FF:000002">
    <property type="entry name" value="Vacuolar aspartic proteinase"/>
    <property type="match status" value="1"/>
</dbReference>
<feature type="disulfide bond" evidence="8">
    <location>
        <begin position="99"/>
        <end position="104"/>
    </location>
</feature>
<dbReference type="AlphaFoldDB" id="A0A0C9WZS0"/>